<dbReference type="InterPro" id="IPR003877">
    <property type="entry name" value="SPRY_dom"/>
</dbReference>
<dbReference type="PANTHER" id="PTHR45798:SF97">
    <property type="entry name" value="ALCOHOL-SENSITIVE RING FINGER PROTEIN 1"/>
    <property type="match status" value="1"/>
</dbReference>
<dbReference type="PROSITE" id="PS50089">
    <property type="entry name" value="ZF_RING_2"/>
    <property type="match status" value="1"/>
</dbReference>
<keyword evidence="5" id="KW-1133">Transmembrane helix</keyword>
<evidence type="ECO:0000256" key="4">
    <source>
        <dbReference type="PROSITE-ProRule" id="PRU00175"/>
    </source>
</evidence>
<evidence type="ECO:0000259" key="7">
    <source>
        <dbReference type="PROSITE" id="PS50188"/>
    </source>
</evidence>
<dbReference type="CDD" id="cd16448">
    <property type="entry name" value="RING-H2"/>
    <property type="match status" value="1"/>
</dbReference>
<evidence type="ECO:0000256" key="2">
    <source>
        <dbReference type="ARBA" id="ARBA00022771"/>
    </source>
</evidence>
<feature type="domain" description="RING-type" evidence="6">
    <location>
        <begin position="213"/>
        <end position="256"/>
    </location>
</feature>
<dbReference type="InterPro" id="IPR043136">
    <property type="entry name" value="B30.2/SPRY_sf"/>
</dbReference>
<dbReference type="InterPro" id="IPR013083">
    <property type="entry name" value="Znf_RING/FYVE/PHD"/>
</dbReference>
<dbReference type="InterPro" id="IPR001841">
    <property type="entry name" value="Znf_RING"/>
</dbReference>
<dbReference type="Gene3D" id="2.60.120.920">
    <property type="match status" value="2"/>
</dbReference>
<evidence type="ECO:0000256" key="5">
    <source>
        <dbReference type="SAM" id="Phobius"/>
    </source>
</evidence>
<dbReference type="InterPro" id="IPR052788">
    <property type="entry name" value="RING-type_E3_ligase_ATL"/>
</dbReference>
<keyword evidence="5" id="KW-0812">Transmembrane</keyword>
<sequence>MVSLFDVDAFLLVKTMRQHLSFVLLFLAKRYRIRLSDSKERIILTKQSLNDFLDESYQLMGQAKNCVRCENCENDRTKRGGKNYSKRMRLPQFISKAIQIDWDGNGLLNRSKNTKNRRRKRKRLMNIWEPITLAVFLLLLLIFIVILFILCNDAIISFRNRTAIVGGTNAAITEQLAQRDSKCLSAFKEIPPVVVERQKGGERDGEEDEQLDCAICLGPIDYGTEVRPLPVCKHKFHDECIELWIQGGHNACPFCRQEIFNLQMTSPTQFAQHRQNNGTVPNEATVIEIANERTEIEGGRGEEEEERRTTAESDQVNLLKFVSSSVGELQFLKQKELRNLNLMEPTMESSGENFDQLEQSWNDRFSQQLLREDIKKTEMELTRLKHLIDIATQLQSENRALKLNQLKLVADRDALRAKVANMEKEQQRDNKHVSGDQFDTILKLLINESAEKRQQTAADQRERYVLDELFTQMQNNQKALLLHVNELEQRLEQEQHERKTNCVSVDQFTQLQNCQQTIFDPLQQKNEQQTAENSAKINEDMKAKSTTLEEQQKNLFEKFAVLENFIDISKERCANESVHPNDRLNFEEIFPIIQQQNCWDSNACHSDLEIVGSECLTVHYKEGKGNYFRSVFAECVMPINNEFGIFYFEIKILSMKKNATIGLATKAMSLSQLVGYQLDSYGYESDGCFWANGSRWVNENAKFSHGDVVGMGVHLATRRIIFMKNGQRLDTPNLFIVPPSADHLPFFPCVSLWRSGDKIEANFGPDFKFNPANGKVLPTLQQQQHQNCWDANACHSYLEIIGAECQTVHYRHDRNVWRSVFAKYAVPSSESDIFYFEIHVSNVKDYALIGLASKQHASFDNSVRKCRGTFAYEGDGFFWVNGSFQTGNESFGCGDVVGCGIHLAMRRIIFTKNGQRIDAGNLSTFASPFSATDLPLFPCISLGDSGDLIEANFGPNFKFDLNKCHK</sequence>
<keyword evidence="2 4" id="KW-0863">Zinc-finger</keyword>
<dbReference type="InterPro" id="IPR013320">
    <property type="entry name" value="ConA-like_dom_sf"/>
</dbReference>
<dbReference type="InterPro" id="IPR001870">
    <property type="entry name" value="B30.2/SPRY"/>
</dbReference>
<keyword evidence="9" id="KW-1185">Reference proteome</keyword>
<feature type="domain" description="B30.2/SPRY" evidence="7">
    <location>
        <begin position="767"/>
        <end position="958"/>
    </location>
</feature>
<proteinExistence type="predicted"/>
<gene>
    <name evidence="8" type="ORF">niasHT_024059</name>
</gene>
<dbReference type="InterPro" id="IPR044736">
    <property type="entry name" value="Gid1/RanBPM/SPLA_SPRY"/>
</dbReference>
<dbReference type="GO" id="GO:0008270">
    <property type="term" value="F:zinc ion binding"/>
    <property type="evidence" value="ECO:0007669"/>
    <property type="project" value="UniProtKB-KW"/>
</dbReference>
<dbReference type="Proteomes" id="UP001620626">
    <property type="component" value="Unassembled WGS sequence"/>
</dbReference>
<dbReference type="Gene3D" id="3.30.40.10">
    <property type="entry name" value="Zinc/RING finger domain, C3HC4 (zinc finger)"/>
    <property type="match status" value="1"/>
</dbReference>
<feature type="domain" description="B30.2/SPRY" evidence="7">
    <location>
        <begin position="577"/>
        <end position="768"/>
    </location>
</feature>
<reference evidence="8 9" key="1">
    <citation type="submission" date="2024-10" db="EMBL/GenBank/DDBJ databases">
        <authorList>
            <person name="Kim D."/>
        </authorList>
    </citation>
    <scope>NUCLEOTIDE SEQUENCE [LARGE SCALE GENOMIC DNA]</scope>
    <source>
        <strain evidence="8">BH-2024</strain>
    </source>
</reference>
<evidence type="ECO:0000313" key="8">
    <source>
        <dbReference type="EMBL" id="KAL3095763.1"/>
    </source>
</evidence>
<organism evidence="8 9">
    <name type="scientific">Heterodera trifolii</name>
    <dbReference type="NCBI Taxonomy" id="157864"/>
    <lineage>
        <taxon>Eukaryota</taxon>
        <taxon>Metazoa</taxon>
        <taxon>Ecdysozoa</taxon>
        <taxon>Nematoda</taxon>
        <taxon>Chromadorea</taxon>
        <taxon>Rhabditida</taxon>
        <taxon>Tylenchina</taxon>
        <taxon>Tylenchomorpha</taxon>
        <taxon>Tylenchoidea</taxon>
        <taxon>Heteroderidae</taxon>
        <taxon>Heteroderinae</taxon>
        <taxon>Heterodera</taxon>
    </lineage>
</organism>
<dbReference type="SMART" id="SM00449">
    <property type="entry name" value="SPRY"/>
    <property type="match status" value="2"/>
</dbReference>
<feature type="transmembrane region" description="Helical" evidence="5">
    <location>
        <begin position="127"/>
        <end position="150"/>
    </location>
</feature>
<dbReference type="SUPFAM" id="SSF57850">
    <property type="entry name" value="RING/U-box"/>
    <property type="match status" value="1"/>
</dbReference>
<keyword evidence="5" id="KW-0472">Membrane</keyword>
<dbReference type="SUPFAM" id="SSF49899">
    <property type="entry name" value="Concanavalin A-like lectins/glucanases"/>
    <property type="match status" value="2"/>
</dbReference>
<protein>
    <submittedName>
        <fullName evidence="8">Uncharacterized protein</fullName>
    </submittedName>
</protein>
<dbReference type="PANTHER" id="PTHR45798">
    <property type="entry name" value="RING-H2 FINGER PROTEIN ATL61-RELATED-RELATED"/>
    <property type="match status" value="1"/>
</dbReference>
<dbReference type="Pfam" id="PF00622">
    <property type="entry name" value="SPRY"/>
    <property type="match status" value="2"/>
</dbReference>
<dbReference type="SMART" id="SM00184">
    <property type="entry name" value="RING"/>
    <property type="match status" value="1"/>
</dbReference>
<dbReference type="PROSITE" id="PS50188">
    <property type="entry name" value="B302_SPRY"/>
    <property type="match status" value="2"/>
</dbReference>
<accession>A0ABD2JYU2</accession>
<name>A0ABD2JYU2_9BILA</name>
<evidence type="ECO:0000313" key="9">
    <source>
        <dbReference type="Proteomes" id="UP001620626"/>
    </source>
</evidence>
<dbReference type="AlphaFoldDB" id="A0ABD2JYU2"/>
<evidence type="ECO:0000256" key="3">
    <source>
        <dbReference type="ARBA" id="ARBA00022833"/>
    </source>
</evidence>
<evidence type="ECO:0000256" key="1">
    <source>
        <dbReference type="ARBA" id="ARBA00022723"/>
    </source>
</evidence>
<keyword evidence="3" id="KW-0862">Zinc</keyword>
<comment type="caution">
    <text evidence="8">The sequence shown here is derived from an EMBL/GenBank/DDBJ whole genome shotgun (WGS) entry which is preliminary data.</text>
</comment>
<keyword evidence="1" id="KW-0479">Metal-binding</keyword>
<evidence type="ECO:0000259" key="6">
    <source>
        <dbReference type="PROSITE" id="PS50089"/>
    </source>
</evidence>
<dbReference type="EMBL" id="JBICBT010000872">
    <property type="protein sequence ID" value="KAL3095763.1"/>
    <property type="molecule type" value="Genomic_DNA"/>
</dbReference>
<dbReference type="CDD" id="cd12885">
    <property type="entry name" value="SPRY_RanBP_like"/>
    <property type="match status" value="2"/>
</dbReference>
<dbReference type="Pfam" id="PF13639">
    <property type="entry name" value="zf-RING_2"/>
    <property type="match status" value="1"/>
</dbReference>